<evidence type="ECO:0000256" key="1">
    <source>
        <dbReference type="SAM" id="MobiDB-lite"/>
    </source>
</evidence>
<feature type="region of interest" description="Disordered" evidence="1">
    <location>
        <begin position="42"/>
        <end position="99"/>
    </location>
</feature>
<keyword evidence="2" id="KW-0472">Membrane</keyword>
<evidence type="ECO:0000313" key="3">
    <source>
        <dbReference type="EMBL" id="TVV69964.1"/>
    </source>
</evidence>
<protein>
    <recommendedName>
        <fullName evidence="5">Energy transducer TonB</fullName>
    </recommendedName>
</protein>
<proteinExistence type="predicted"/>
<name>A0A558QS78_9SPHN</name>
<dbReference type="AlphaFoldDB" id="A0A558QS78"/>
<keyword evidence="4" id="KW-1185">Reference proteome</keyword>
<evidence type="ECO:0000313" key="4">
    <source>
        <dbReference type="Proteomes" id="UP000318681"/>
    </source>
</evidence>
<feature type="transmembrane region" description="Helical" evidence="2">
    <location>
        <begin position="21"/>
        <end position="42"/>
    </location>
</feature>
<sequence length="255" mass="26893">MASPPYSSYSEPASLRRRATSFVLAVAANLLLLFMLLTLAPAPGRQTPPESRPTVVDLLPEPETPKVASTRVAEKKAASSRAAPRAPKPPAPRAAVTAPATAPPLNMILLNRDEYAAADISKMQAPDRAAGGGSANGTGSNASGDTANGSGEGPGGERLYNADWYREPTDAELAPYLPSRSPRAGWGEVACRTVPNFRVEDCAELGQSPPGSGLARAVRQAAWQFRVRPPRIGGQGMVGAWVRVRIDYSQRATPQ</sequence>
<gene>
    <name evidence="3" type="ORF">FOY91_20265</name>
</gene>
<dbReference type="OrthoDB" id="7410762at2"/>
<feature type="region of interest" description="Disordered" evidence="1">
    <location>
        <begin position="126"/>
        <end position="160"/>
    </location>
</feature>
<dbReference type="RefSeq" id="WP_145155742.1">
    <property type="nucleotide sequence ID" value="NZ_VNIM01000154.1"/>
</dbReference>
<accession>A0A558QS78</accession>
<keyword evidence="2" id="KW-0812">Transmembrane</keyword>
<evidence type="ECO:0008006" key="5">
    <source>
        <dbReference type="Google" id="ProtNLM"/>
    </source>
</evidence>
<evidence type="ECO:0000256" key="2">
    <source>
        <dbReference type="SAM" id="Phobius"/>
    </source>
</evidence>
<dbReference type="Proteomes" id="UP000318681">
    <property type="component" value="Unassembled WGS sequence"/>
</dbReference>
<comment type="caution">
    <text evidence="3">The sequence shown here is derived from an EMBL/GenBank/DDBJ whole genome shotgun (WGS) entry which is preliminary data.</text>
</comment>
<organism evidence="3 4">
    <name type="scientific">Alterirhizorhabdus solaris</name>
    <dbReference type="NCBI Taxonomy" id="2529389"/>
    <lineage>
        <taxon>Bacteria</taxon>
        <taxon>Pseudomonadati</taxon>
        <taxon>Pseudomonadota</taxon>
        <taxon>Alphaproteobacteria</taxon>
        <taxon>Sphingomonadales</taxon>
        <taxon>Rhizorhabdaceae</taxon>
        <taxon>Alterirhizorhabdus</taxon>
    </lineage>
</organism>
<keyword evidence="2" id="KW-1133">Transmembrane helix</keyword>
<dbReference type="EMBL" id="VNIM01000154">
    <property type="protein sequence ID" value="TVV69964.1"/>
    <property type="molecule type" value="Genomic_DNA"/>
</dbReference>
<reference evidence="3 4" key="1">
    <citation type="submission" date="2019-07" db="EMBL/GenBank/DDBJ databases">
        <title>Sphingomonas solaris sp. nov., isolated from a solar panel from Boston, Massachusetts.</title>
        <authorList>
            <person name="Tanner K."/>
            <person name="Pascual J."/>
            <person name="Mancuso C."/>
            <person name="Pereto J."/>
            <person name="Khalil A."/>
            <person name="Vilanova C."/>
        </authorList>
    </citation>
    <scope>NUCLEOTIDE SEQUENCE [LARGE SCALE GENOMIC DNA]</scope>
    <source>
        <strain evidence="3 4">R4DWN</strain>
    </source>
</reference>